<proteinExistence type="predicted"/>
<name>A0A644UPY1_9ZZZZ</name>
<sequence length="314" mass="37757">MRKFAALLFFVSFAIIGFAQVNKESDLAIMNLRGNVKYIEESTYYPQSKVITQDSVYYKPPYRTYFLIKFNKDGNIDHAIIKDIFFINGSKVRTQQYVYKYDEKGALFEKMYSFKDVFDINYKYIYDEQGNLIKETSFYKDNSPGQYDYYKYDAKGNQIEMSSFYEDGKLLYRKTYEYDTKGNVIRENSFGPYNELNSYSEYKYDDNGNKIEKNYFSKDGILDERTFYKYDKQENLTEEKIFKSNGDLKDIRTYQYKYDNKYNWIEKKSLSKSNSVFETEERKIVYYGDKDENNYPSWDDLNYLAEDIILNVEK</sequence>
<reference evidence="1" key="1">
    <citation type="submission" date="2019-08" db="EMBL/GenBank/DDBJ databases">
        <authorList>
            <person name="Kucharzyk K."/>
            <person name="Murdoch R.W."/>
            <person name="Higgins S."/>
            <person name="Loffler F."/>
        </authorList>
    </citation>
    <scope>NUCLEOTIDE SEQUENCE</scope>
</reference>
<dbReference type="Gene3D" id="3.90.930.1">
    <property type="match status" value="2"/>
</dbReference>
<evidence type="ECO:0000313" key="1">
    <source>
        <dbReference type="EMBL" id="MPL81067.1"/>
    </source>
</evidence>
<evidence type="ECO:0008006" key="2">
    <source>
        <dbReference type="Google" id="ProtNLM"/>
    </source>
</evidence>
<dbReference type="EMBL" id="VSSQ01000145">
    <property type="protein sequence ID" value="MPL81067.1"/>
    <property type="molecule type" value="Genomic_DNA"/>
</dbReference>
<accession>A0A644UPY1</accession>
<protein>
    <recommendedName>
        <fullName evidence="2">YD repeat-containing protein</fullName>
    </recommendedName>
</protein>
<organism evidence="1">
    <name type="scientific">bioreactor metagenome</name>
    <dbReference type="NCBI Taxonomy" id="1076179"/>
    <lineage>
        <taxon>unclassified sequences</taxon>
        <taxon>metagenomes</taxon>
        <taxon>ecological metagenomes</taxon>
    </lineage>
</organism>
<gene>
    <name evidence="1" type="ORF">SDC9_26976</name>
</gene>
<dbReference type="AlphaFoldDB" id="A0A644UPY1"/>
<comment type="caution">
    <text evidence="1">The sequence shown here is derived from an EMBL/GenBank/DDBJ whole genome shotgun (WGS) entry which is preliminary data.</text>
</comment>